<reference evidence="16" key="2">
    <citation type="journal article" date="2019" name="Mol. Phylogenet. Evol.">
        <title>Reassessment of the classification of bryopsidales (chlorophyta) based on chloroplast phylogenomic analyses.</title>
        <authorList>
            <person name="Cremen M.C."/>
            <person name="Leliaert F."/>
            <person name="West J."/>
            <person name="Lam D.W."/>
            <person name="Shimada S."/>
            <person name="Lopez-Bautista J.M."/>
            <person name="Verbruggen H."/>
        </authorList>
    </citation>
    <scope>NUCLEOTIDE SEQUENCE</scope>
</reference>
<evidence type="ECO:0000259" key="15">
    <source>
        <dbReference type="Pfam" id="PF04565"/>
    </source>
</evidence>
<evidence type="ECO:0000256" key="8">
    <source>
        <dbReference type="ARBA" id="ARBA00023163"/>
    </source>
</evidence>
<keyword evidence="16" id="KW-0150">Chloroplast</keyword>
<evidence type="ECO:0000256" key="6">
    <source>
        <dbReference type="ARBA" id="ARBA00022679"/>
    </source>
</evidence>
<evidence type="ECO:0000313" key="16">
    <source>
        <dbReference type="EMBL" id="AYC64166.1"/>
    </source>
</evidence>
<evidence type="ECO:0000256" key="12">
    <source>
        <dbReference type="RuleBase" id="RU000434"/>
    </source>
</evidence>
<sequence length="797" mass="93997">MFFLFYKFLFFISDFLEIQRKSFYKFLNFQLGYQLSKIPFLSLSQASSRKSKERLFPYPSFQRISIPNFSYRSLLQIKKMLPKKSFLKNHQKSLSEDIKICFVYKHFRYSQPLFNIEESILLSKTYCCHFYVPIQLSFSSTNHLTQWIFLGTLPLLTRRGHFIINGTPRVVINQIVRSPGIYFHRDTRFFYTEIISERGPWIRLEIDKKKKIWVSLTSQQSGLTRMDFSFFFQNYYPKYKYIDLLDSQKNITALKDSRKRKRKRKSRNESFAFFTVSQLDSLRGLLKKRFQISSKFRFFNFGLFIKCRKSFKRFPKHVIHLNVFHQSRKLPKSKQKGALDQNLNVPSSSKNADLSFPLGENGRFRLNQKLGLSLKTLSLTPLDFLTLRNLLLKLHNNQKNLLFDDIDHLKNRKFKTIGDLLQNQLAIGLQRLQKLFENKKFPSSINFLRKKKISSPLREKHFPSTIQKSKKSKKSKTVSKKEKVLSLLVFSLLNNQPINSVFKEFFHSHQLSQYLDQSNPLAEITHKRRLSCLGSGGINRETAGMEIRGIHPSHYGRICPIETPEGKNAGLVNSLTNMAKIYPNGLMKTPYTEVYKQHEQNQRKLVFFSIENQENQNIFFSRKLPKFKNISVSTLKILNFQKCRCHSINFIAFHPQQFLSIATTCIPFIEHDDANRALMGSNMQRQALPLLSCEHPYVTTWNAFRVLSDLKDIPTSSMSGIVLYISQQKICFYFPLTIWQKKNISIPPCLYCHFFQEFQQNFRHFQIVVPLISLLKLKKQMQQNIRFFKFNVPLDFH</sequence>
<dbReference type="Gene3D" id="2.40.50.100">
    <property type="match status" value="1"/>
</dbReference>
<organism evidence="16">
    <name type="scientific">Johnson-sea-linkia profunda</name>
    <dbReference type="NCBI Taxonomy" id="575876"/>
    <lineage>
        <taxon>Eukaryota</taxon>
        <taxon>Viridiplantae</taxon>
        <taxon>Chlorophyta</taxon>
        <taxon>core chlorophytes</taxon>
        <taxon>Ulvophyceae</taxon>
        <taxon>TCBD clade</taxon>
        <taxon>Bryopsidales</taxon>
        <taxon>Halimedineae</taxon>
        <taxon>Halimedaceae</taxon>
        <taxon>Rhipileae</taxon>
        <taxon>Johnson-sea-linkia</taxon>
    </lineage>
</organism>
<keyword evidence="5" id="KW-0240">DNA-directed RNA polymerase</keyword>
<dbReference type="GO" id="GO:0000428">
    <property type="term" value="C:DNA-directed RNA polymerase complex"/>
    <property type="evidence" value="ECO:0007669"/>
    <property type="project" value="UniProtKB-KW"/>
</dbReference>
<evidence type="ECO:0000256" key="2">
    <source>
        <dbReference type="ARBA" id="ARBA00004474"/>
    </source>
</evidence>
<proteinExistence type="inferred from homology"/>
<evidence type="ECO:0000259" key="14">
    <source>
        <dbReference type="Pfam" id="PF04561"/>
    </source>
</evidence>
<dbReference type="Gene3D" id="2.30.150.10">
    <property type="entry name" value="DNA-directed RNA polymerase, beta subunit, external 1 domain"/>
    <property type="match status" value="1"/>
</dbReference>
<comment type="similarity">
    <text evidence="3 12">Belongs to the RNA polymerase beta chain family.</text>
</comment>
<dbReference type="GO" id="GO:0006351">
    <property type="term" value="P:DNA-templated transcription"/>
    <property type="evidence" value="ECO:0007669"/>
    <property type="project" value="InterPro"/>
</dbReference>
<dbReference type="InterPro" id="IPR042107">
    <property type="entry name" value="DNA-dir_RNA_pol_bsu_ext_1_sf"/>
</dbReference>
<dbReference type="InterPro" id="IPR007645">
    <property type="entry name" value="RNA_pol_Rpb2_3"/>
</dbReference>
<dbReference type="GO" id="GO:0032549">
    <property type="term" value="F:ribonucleoside binding"/>
    <property type="evidence" value="ECO:0007669"/>
    <property type="project" value="InterPro"/>
</dbReference>
<reference evidence="16" key="1">
    <citation type="submission" date="2018-07" db="EMBL/GenBank/DDBJ databases">
        <authorList>
            <person name="Quirk P.G."/>
            <person name="Krulwich T.A."/>
        </authorList>
    </citation>
    <scope>NUCLEOTIDE SEQUENCE</scope>
</reference>
<evidence type="ECO:0000256" key="1">
    <source>
        <dbReference type="ARBA" id="ARBA00004026"/>
    </source>
</evidence>
<dbReference type="Gene3D" id="3.90.1100.10">
    <property type="match status" value="3"/>
</dbReference>
<feature type="region of interest" description="Disordered" evidence="13">
    <location>
        <begin position="456"/>
        <end position="477"/>
    </location>
</feature>
<dbReference type="GO" id="GO:0003899">
    <property type="term" value="F:DNA-directed RNA polymerase activity"/>
    <property type="evidence" value="ECO:0007669"/>
    <property type="project" value="UniProtKB-EC"/>
</dbReference>
<evidence type="ECO:0000256" key="4">
    <source>
        <dbReference type="ARBA" id="ARBA00012418"/>
    </source>
</evidence>
<evidence type="ECO:0000256" key="13">
    <source>
        <dbReference type="SAM" id="MobiDB-lite"/>
    </source>
</evidence>
<dbReference type="Pfam" id="PF04561">
    <property type="entry name" value="RNA_pol_Rpb2_2"/>
    <property type="match status" value="1"/>
</dbReference>
<keyword evidence="7" id="KW-0548">Nucleotidyltransferase</keyword>
<dbReference type="EMBL" id="MH591090">
    <property type="protein sequence ID" value="AYC64166.1"/>
    <property type="molecule type" value="Genomic_DNA"/>
</dbReference>
<evidence type="ECO:0000256" key="7">
    <source>
        <dbReference type="ARBA" id="ARBA00022695"/>
    </source>
</evidence>
<feature type="domain" description="RNA polymerase Rpb2" evidence="15">
    <location>
        <begin position="513"/>
        <end position="581"/>
    </location>
</feature>
<comment type="subunit">
    <text evidence="9">In plastids the minimal PEP RNA polymerase catalytic core is composed of four subunits: alpha, beta, beta', and beta''. When a (nuclear-encoded) sigma factor is associated with the core the holoenzyme is formed, which can initiate transcription.</text>
</comment>
<comment type="function">
    <text evidence="1">DNA-dependent RNA polymerase catalyzes the transcription of DNA into RNA using the four ribonucleoside triphosphates as substrates.</text>
</comment>
<geneLocation type="chloroplast" evidence="16"/>
<evidence type="ECO:0000256" key="3">
    <source>
        <dbReference type="ARBA" id="ARBA00006835"/>
    </source>
</evidence>
<dbReference type="Pfam" id="PF04565">
    <property type="entry name" value="RNA_pol_Rpb2_3"/>
    <property type="match status" value="1"/>
</dbReference>
<feature type="domain" description="RNA polymerase Rpb2" evidence="14">
    <location>
        <begin position="353"/>
        <end position="413"/>
    </location>
</feature>
<dbReference type="SUPFAM" id="SSF64484">
    <property type="entry name" value="beta and beta-prime subunits of DNA dependent RNA-polymerase"/>
    <property type="match status" value="1"/>
</dbReference>
<gene>
    <name evidence="16" type="primary">rpoB.2</name>
</gene>
<protein>
    <recommendedName>
        <fullName evidence="4">DNA-directed RNA polymerase</fullName>
        <ecNumber evidence="4">2.7.7.6</ecNumber>
    </recommendedName>
    <alternativeName>
        <fullName evidence="10">PEP</fullName>
    </alternativeName>
</protein>
<dbReference type="Gene3D" id="3.90.1110.10">
    <property type="entry name" value="RNA polymerase Rpb2, domain 2"/>
    <property type="match status" value="2"/>
</dbReference>
<comment type="subcellular location">
    <subcellularLocation>
        <location evidence="2">Plastid</location>
    </subcellularLocation>
</comment>
<dbReference type="AlphaFoldDB" id="A0A386AXU0"/>
<name>A0A386AXU0_9CHLO</name>
<evidence type="ECO:0000256" key="10">
    <source>
        <dbReference type="ARBA" id="ARBA00032782"/>
    </source>
</evidence>
<accession>A0A386AXU0</accession>
<keyword evidence="8" id="KW-0804">Transcription</keyword>
<keyword evidence="6" id="KW-0808">Transferase</keyword>
<dbReference type="GO" id="GO:0003677">
    <property type="term" value="F:DNA binding"/>
    <property type="evidence" value="ECO:0007669"/>
    <property type="project" value="InterPro"/>
</dbReference>
<comment type="catalytic activity">
    <reaction evidence="11">
        <text>RNA(n) + a ribonucleoside 5'-triphosphate = RNA(n+1) + diphosphate</text>
        <dbReference type="Rhea" id="RHEA:21248"/>
        <dbReference type="Rhea" id="RHEA-COMP:14527"/>
        <dbReference type="Rhea" id="RHEA-COMP:17342"/>
        <dbReference type="ChEBI" id="CHEBI:33019"/>
        <dbReference type="ChEBI" id="CHEBI:61557"/>
        <dbReference type="ChEBI" id="CHEBI:140395"/>
        <dbReference type="EC" id="2.7.7.6"/>
    </reaction>
</comment>
<dbReference type="PANTHER" id="PTHR20856">
    <property type="entry name" value="DNA-DIRECTED RNA POLYMERASE I SUBUNIT 2"/>
    <property type="match status" value="1"/>
</dbReference>
<dbReference type="InterPro" id="IPR007642">
    <property type="entry name" value="RNA_pol_Rpb2_2"/>
</dbReference>
<dbReference type="EC" id="2.7.7.6" evidence="4"/>
<evidence type="ECO:0000256" key="9">
    <source>
        <dbReference type="ARBA" id="ARBA00026088"/>
    </source>
</evidence>
<keyword evidence="16" id="KW-0934">Plastid</keyword>
<evidence type="ECO:0000256" key="5">
    <source>
        <dbReference type="ARBA" id="ARBA00022478"/>
    </source>
</evidence>
<dbReference type="InterPro" id="IPR015712">
    <property type="entry name" value="DNA-dir_RNA_pol_su2"/>
</dbReference>
<feature type="compositionally biased region" description="Basic residues" evidence="13">
    <location>
        <begin position="468"/>
        <end position="477"/>
    </location>
</feature>
<dbReference type="InterPro" id="IPR037034">
    <property type="entry name" value="RNA_pol_Rpb2_2_sf"/>
</dbReference>
<evidence type="ECO:0000256" key="11">
    <source>
        <dbReference type="ARBA" id="ARBA00048552"/>
    </source>
</evidence>